<dbReference type="STRING" id="1194090.SAMN05443144_103103"/>
<dbReference type="SUPFAM" id="SSF56281">
    <property type="entry name" value="Metallo-hydrolase/oxidoreductase"/>
    <property type="match status" value="1"/>
</dbReference>
<dbReference type="Gene3D" id="3.60.15.10">
    <property type="entry name" value="Ribonuclease Z/Hydroxyacylglutathione hydrolase-like"/>
    <property type="match status" value="1"/>
</dbReference>
<dbReference type="Proteomes" id="UP000184041">
    <property type="component" value="Unassembled WGS sequence"/>
</dbReference>
<evidence type="ECO:0000259" key="1">
    <source>
        <dbReference type="SMART" id="SM00849"/>
    </source>
</evidence>
<dbReference type="InterPro" id="IPR001279">
    <property type="entry name" value="Metallo-B-lactamas"/>
</dbReference>
<name>A0A1M4W2L1_9BACT</name>
<evidence type="ECO:0000313" key="2">
    <source>
        <dbReference type="EMBL" id="SHE75468.1"/>
    </source>
</evidence>
<organism evidence="2 3">
    <name type="scientific">Fodinibius roseus</name>
    <dbReference type="NCBI Taxonomy" id="1194090"/>
    <lineage>
        <taxon>Bacteria</taxon>
        <taxon>Pseudomonadati</taxon>
        <taxon>Balneolota</taxon>
        <taxon>Balneolia</taxon>
        <taxon>Balneolales</taxon>
        <taxon>Balneolaceae</taxon>
        <taxon>Fodinibius</taxon>
    </lineage>
</organism>
<proteinExistence type="predicted"/>
<dbReference type="EMBL" id="FQUS01000003">
    <property type="protein sequence ID" value="SHE75468.1"/>
    <property type="molecule type" value="Genomic_DNA"/>
</dbReference>
<dbReference type="InterPro" id="IPR050662">
    <property type="entry name" value="Sec-metab_biosynth-thioest"/>
</dbReference>
<accession>A0A1M4W2L1</accession>
<reference evidence="2 3" key="1">
    <citation type="submission" date="2016-11" db="EMBL/GenBank/DDBJ databases">
        <authorList>
            <person name="Jaros S."/>
            <person name="Januszkiewicz K."/>
            <person name="Wedrychowicz H."/>
        </authorList>
    </citation>
    <scope>NUCLEOTIDE SEQUENCE [LARGE SCALE GENOMIC DNA]</scope>
    <source>
        <strain evidence="2 3">DSM 21986</strain>
    </source>
</reference>
<gene>
    <name evidence="2" type="ORF">SAMN05443144_103103</name>
</gene>
<dbReference type="RefSeq" id="WP_073059578.1">
    <property type="nucleotide sequence ID" value="NZ_FQUS01000003.1"/>
</dbReference>
<feature type="domain" description="Metallo-beta-lactamase" evidence="1">
    <location>
        <begin position="24"/>
        <end position="232"/>
    </location>
</feature>
<protein>
    <submittedName>
        <fullName evidence="2">Glyoxylase, beta-lactamase superfamily II</fullName>
    </submittedName>
</protein>
<dbReference type="OrthoDB" id="9802248at2"/>
<dbReference type="AlphaFoldDB" id="A0A1M4W2L1"/>
<dbReference type="PANTHER" id="PTHR23131:SF4">
    <property type="entry name" value="METALLO-BETA-LACTAMASE SUPERFAMILY POTEIN"/>
    <property type="match status" value="1"/>
</dbReference>
<evidence type="ECO:0000313" key="3">
    <source>
        <dbReference type="Proteomes" id="UP000184041"/>
    </source>
</evidence>
<dbReference type="PANTHER" id="PTHR23131">
    <property type="entry name" value="ENDORIBONUCLEASE LACTB2"/>
    <property type="match status" value="1"/>
</dbReference>
<dbReference type="Pfam" id="PF00753">
    <property type="entry name" value="Lactamase_B"/>
    <property type="match status" value="1"/>
</dbReference>
<sequence>MQLPSFARDYVYPLQISTPFAVGDVFSYLLLDEKIVLIDCGHYAGDSREQLKSHLREHGLTVNDLDEIWLTHGHPDHFGQAAWLADKSGAEVFGHPKERVNFAGNSDRELFRDFFYAHALPPSLVDQMLDQLEWLQQYQLPIEPQWVRDDEQLTSGRLSVRVRLTAGHAPGHIVFDSGEGLLFGGDLLLKQISTNALINFDPDSGERNKSLLQYRQSLKWMAKQQGMVLPGHGKGIRNIVEVTQHHLREHEQRYRGIQQLLEQHPKSLMELSRHLFADAIEQGALFLVLSEILGYLDWGEREGTIRQVNTSGGILYEKI</sequence>
<keyword evidence="3" id="KW-1185">Reference proteome</keyword>
<dbReference type="SMART" id="SM00849">
    <property type="entry name" value="Lactamase_B"/>
    <property type="match status" value="1"/>
</dbReference>
<dbReference type="InterPro" id="IPR036866">
    <property type="entry name" value="RibonucZ/Hydroxyglut_hydro"/>
</dbReference>